<evidence type="ECO:0000256" key="2">
    <source>
        <dbReference type="ARBA" id="ARBA00022603"/>
    </source>
</evidence>
<comment type="caution">
    <text evidence="6">The sequence shown here is derived from an EMBL/GenBank/DDBJ whole genome shotgun (WGS) entry which is preliminary data.</text>
</comment>
<proteinExistence type="inferred from homology"/>
<dbReference type="GO" id="GO:0003723">
    <property type="term" value="F:RNA binding"/>
    <property type="evidence" value="ECO:0007669"/>
    <property type="project" value="InterPro"/>
</dbReference>
<dbReference type="Proteomes" id="UP001200537">
    <property type="component" value="Unassembled WGS sequence"/>
</dbReference>
<dbReference type="NCBIfam" id="TIGR00186">
    <property type="entry name" value="rRNA_methyl_3"/>
    <property type="match status" value="1"/>
</dbReference>
<dbReference type="InterPro" id="IPR029028">
    <property type="entry name" value="Alpha/beta_knot_MTases"/>
</dbReference>
<dbReference type="Pfam" id="PF00588">
    <property type="entry name" value="SpoU_methylase"/>
    <property type="match status" value="1"/>
</dbReference>
<dbReference type="EMBL" id="JAKNHJ010000014">
    <property type="protein sequence ID" value="MCG4618301.1"/>
    <property type="molecule type" value="Genomic_DNA"/>
</dbReference>
<dbReference type="InterPro" id="IPR029026">
    <property type="entry name" value="tRNA_m1G_MTases_N"/>
</dbReference>
<protein>
    <submittedName>
        <fullName evidence="6">23S rRNA (Guanosine(2251)-2'-O)-methyltransferase RlmB</fullName>
    </submittedName>
</protein>
<feature type="region of interest" description="Disordered" evidence="4">
    <location>
        <begin position="1"/>
        <end position="48"/>
    </location>
</feature>
<dbReference type="PANTHER" id="PTHR46429:SF1">
    <property type="entry name" value="23S RRNA (GUANOSINE-2'-O-)-METHYLTRANSFERASE RLMB"/>
    <property type="match status" value="1"/>
</dbReference>
<sequence length="333" mass="35017">MAVRGDHHGRMKRSDKKGAPKGSGGNKRGLRAKGPTPKAENRPYHAAYRARIQKERREETQAAQRKARAKRSLIQVRGGHQLIAGRNPVLEALESDIPVTRVFVAGNLAANKKLSLLLAKASAQGAPIVEVPRSDLDLATEGAVHQGVALEVPEFEYTDLAALFDNAEKNHAKPLIVLLDGVTDPHNLGAIVRSAAAFGASGVVIPGRRSASMNVTAWKASAGAAARLPIARVSNLVNAIRQCKEQGCFVLGLDGGGTSSVSESGLADGPLALVTGAEGDGISRLVKENCDLLTRIEISSAVESLNAAVATGIALFEVAAVRREKTHALPQEL</sequence>
<reference evidence="6" key="1">
    <citation type="submission" date="2022-01" db="EMBL/GenBank/DDBJ databases">
        <title>Collection of gut derived symbiotic bacterial strains cultured from healthy donors.</title>
        <authorList>
            <person name="Lin H."/>
            <person name="Kohout C."/>
            <person name="Waligurski E."/>
            <person name="Pamer E.G."/>
        </authorList>
    </citation>
    <scope>NUCLEOTIDE SEQUENCE</scope>
    <source>
        <strain evidence="6">DFI.7.46</strain>
    </source>
</reference>
<dbReference type="GO" id="GO:0008173">
    <property type="term" value="F:RNA methyltransferase activity"/>
    <property type="evidence" value="ECO:0007669"/>
    <property type="project" value="InterPro"/>
</dbReference>
<keyword evidence="2" id="KW-0489">Methyltransferase</keyword>
<dbReference type="CDD" id="cd18103">
    <property type="entry name" value="SpoU-like_RlmB"/>
    <property type="match status" value="1"/>
</dbReference>
<evidence type="ECO:0000313" key="6">
    <source>
        <dbReference type="EMBL" id="MCG4618301.1"/>
    </source>
</evidence>
<name>A0AAJ1BCT4_9ACTO</name>
<dbReference type="InterPro" id="IPR001537">
    <property type="entry name" value="SpoU_MeTrfase"/>
</dbReference>
<evidence type="ECO:0000256" key="1">
    <source>
        <dbReference type="ARBA" id="ARBA00007228"/>
    </source>
</evidence>
<evidence type="ECO:0000256" key="3">
    <source>
        <dbReference type="ARBA" id="ARBA00022679"/>
    </source>
</evidence>
<evidence type="ECO:0000256" key="4">
    <source>
        <dbReference type="SAM" id="MobiDB-lite"/>
    </source>
</evidence>
<feature type="domain" description="RNA 2-O ribose methyltransferase substrate binding" evidence="5">
    <location>
        <begin position="82"/>
        <end position="158"/>
    </location>
</feature>
<dbReference type="GO" id="GO:0005829">
    <property type="term" value="C:cytosol"/>
    <property type="evidence" value="ECO:0007669"/>
    <property type="project" value="TreeGrafter"/>
</dbReference>
<dbReference type="RefSeq" id="WP_238128234.1">
    <property type="nucleotide sequence ID" value="NZ_JAHAIE010000001.1"/>
</dbReference>
<dbReference type="InterPro" id="IPR029064">
    <property type="entry name" value="Ribosomal_eL30-like_sf"/>
</dbReference>
<dbReference type="Gene3D" id="3.30.1330.30">
    <property type="match status" value="1"/>
</dbReference>
<dbReference type="Gene3D" id="3.40.1280.10">
    <property type="match status" value="1"/>
</dbReference>
<dbReference type="SMART" id="SM00967">
    <property type="entry name" value="SpoU_sub_bind"/>
    <property type="match status" value="1"/>
</dbReference>
<organism evidence="6 7">
    <name type="scientific">Varibaculum cambriense</name>
    <dbReference type="NCBI Taxonomy" id="184870"/>
    <lineage>
        <taxon>Bacteria</taxon>
        <taxon>Bacillati</taxon>
        <taxon>Actinomycetota</taxon>
        <taxon>Actinomycetes</taxon>
        <taxon>Actinomycetales</taxon>
        <taxon>Actinomycetaceae</taxon>
        <taxon>Varibaculum</taxon>
    </lineage>
</organism>
<dbReference type="AlphaFoldDB" id="A0AAJ1BCT4"/>
<accession>A0AAJ1BCT4</accession>
<dbReference type="GO" id="GO:0032259">
    <property type="term" value="P:methylation"/>
    <property type="evidence" value="ECO:0007669"/>
    <property type="project" value="UniProtKB-KW"/>
</dbReference>
<dbReference type="GO" id="GO:0006396">
    <property type="term" value="P:RNA processing"/>
    <property type="evidence" value="ECO:0007669"/>
    <property type="project" value="InterPro"/>
</dbReference>
<keyword evidence="3" id="KW-0808">Transferase</keyword>
<dbReference type="Pfam" id="PF08032">
    <property type="entry name" value="SpoU_sub_bind"/>
    <property type="match status" value="1"/>
</dbReference>
<dbReference type="InterPro" id="IPR013123">
    <property type="entry name" value="SpoU_subst-bd"/>
</dbReference>
<evidence type="ECO:0000313" key="7">
    <source>
        <dbReference type="Proteomes" id="UP001200537"/>
    </source>
</evidence>
<comment type="similarity">
    <text evidence="1">Belongs to the class IV-like SAM-binding methyltransferase superfamily. RNA methyltransferase TrmH family.</text>
</comment>
<dbReference type="SUPFAM" id="SSF75217">
    <property type="entry name" value="alpha/beta knot"/>
    <property type="match status" value="1"/>
</dbReference>
<dbReference type="SUPFAM" id="SSF55315">
    <property type="entry name" value="L30e-like"/>
    <property type="match status" value="1"/>
</dbReference>
<dbReference type="InterPro" id="IPR004441">
    <property type="entry name" value="rRNA_MeTrfase_TrmH"/>
</dbReference>
<gene>
    <name evidence="6" type="primary">rlmB</name>
    <name evidence="6" type="ORF">L0M99_07320</name>
</gene>
<evidence type="ECO:0000259" key="5">
    <source>
        <dbReference type="SMART" id="SM00967"/>
    </source>
</evidence>
<dbReference type="PANTHER" id="PTHR46429">
    <property type="entry name" value="23S RRNA (GUANOSINE-2'-O-)-METHYLTRANSFERASE RLMB"/>
    <property type="match status" value="1"/>
</dbReference>